<evidence type="ECO:0000256" key="1">
    <source>
        <dbReference type="SAM" id="MobiDB-lite"/>
    </source>
</evidence>
<feature type="region of interest" description="Disordered" evidence="1">
    <location>
        <begin position="151"/>
        <end position="177"/>
    </location>
</feature>
<dbReference type="EMBL" id="JANEYF010002401">
    <property type="protein sequence ID" value="KAJ8947025.1"/>
    <property type="molecule type" value="Genomic_DNA"/>
</dbReference>
<feature type="compositionally biased region" description="Polar residues" evidence="1">
    <location>
        <begin position="168"/>
        <end position="177"/>
    </location>
</feature>
<accession>A0AAV8Y7Q9</accession>
<feature type="compositionally biased region" description="Basic and acidic residues" evidence="1">
    <location>
        <begin position="151"/>
        <end position="167"/>
    </location>
</feature>
<evidence type="ECO:0000313" key="3">
    <source>
        <dbReference type="Proteomes" id="UP001162156"/>
    </source>
</evidence>
<evidence type="ECO:0008006" key="4">
    <source>
        <dbReference type="Google" id="ProtNLM"/>
    </source>
</evidence>
<keyword evidence="3" id="KW-1185">Reference proteome</keyword>
<feature type="compositionally biased region" description="Polar residues" evidence="1">
    <location>
        <begin position="19"/>
        <end position="29"/>
    </location>
</feature>
<dbReference type="Proteomes" id="UP001162156">
    <property type="component" value="Unassembled WGS sequence"/>
</dbReference>
<gene>
    <name evidence="2" type="ORF">NQ314_008696</name>
</gene>
<name>A0AAV8Y7Q9_9CUCU</name>
<dbReference type="AlphaFoldDB" id="A0AAV8Y7Q9"/>
<comment type="caution">
    <text evidence="2">The sequence shown here is derived from an EMBL/GenBank/DDBJ whole genome shotgun (WGS) entry which is preliminary data.</text>
</comment>
<feature type="region of interest" description="Disordered" evidence="1">
    <location>
        <begin position="1"/>
        <end position="29"/>
    </location>
</feature>
<evidence type="ECO:0000313" key="2">
    <source>
        <dbReference type="EMBL" id="KAJ8947025.1"/>
    </source>
</evidence>
<reference evidence="2" key="1">
    <citation type="journal article" date="2023" name="Insect Mol. Biol.">
        <title>Genome sequencing provides insights into the evolution of gene families encoding plant cell wall-degrading enzymes in longhorned beetles.</title>
        <authorList>
            <person name="Shin N.R."/>
            <person name="Okamura Y."/>
            <person name="Kirsch R."/>
            <person name="Pauchet Y."/>
        </authorList>
    </citation>
    <scope>NUCLEOTIDE SEQUENCE</scope>
    <source>
        <strain evidence="2">RBIC_L_NR</strain>
    </source>
</reference>
<protein>
    <recommendedName>
        <fullName evidence="4">DUF4817 domain-containing protein</fullName>
    </recommendedName>
</protein>
<sequence>MQKQNSDTSSSDEEDEVNTKNPSSQNNVRQKYTLEQKIVSAVWVHERQFNGQTFEDIRTNFLVRFKVHPPNGTTLVRWETRLFSEGTVKFCKDKRQRPLKRLMHVPYVKASFREKPNITLSERANQLGLAKDTLRKIMKYDLKESDIRPQKDENIYGDVENKQDDNNFSKSETVKAN</sequence>
<organism evidence="2 3">
    <name type="scientific">Rhamnusium bicolor</name>
    <dbReference type="NCBI Taxonomy" id="1586634"/>
    <lineage>
        <taxon>Eukaryota</taxon>
        <taxon>Metazoa</taxon>
        <taxon>Ecdysozoa</taxon>
        <taxon>Arthropoda</taxon>
        <taxon>Hexapoda</taxon>
        <taxon>Insecta</taxon>
        <taxon>Pterygota</taxon>
        <taxon>Neoptera</taxon>
        <taxon>Endopterygota</taxon>
        <taxon>Coleoptera</taxon>
        <taxon>Polyphaga</taxon>
        <taxon>Cucujiformia</taxon>
        <taxon>Chrysomeloidea</taxon>
        <taxon>Cerambycidae</taxon>
        <taxon>Lepturinae</taxon>
        <taxon>Rhagiini</taxon>
        <taxon>Rhamnusium</taxon>
    </lineage>
</organism>
<proteinExistence type="predicted"/>